<evidence type="ECO:0000256" key="1">
    <source>
        <dbReference type="SAM" id="Phobius"/>
    </source>
</evidence>
<comment type="caution">
    <text evidence="2">The sequence shown here is derived from an EMBL/GenBank/DDBJ whole genome shotgun (WGS) entry which is preliminary data.</text>
</comment>
<keyword evidence="1" id="KW-0812">Transmembrane</keyword>
<evidence type="ECO:0000313" key="2">
    <source>
        <dbReference type="EMBL" id="CAE6691309.1"/>
    </source>
</evidence>
<dbReference type="RefSeq" id="WP_213040157.1">
    <property type="nucleotide sequence ID" value="NZ_CAJNBJ010000001.1"/>
</dbReference>
<dbReference type="EMBL" id="CAJNBJ010000001">
    <property type="protein sequence ID" value="CAE6691309.1"/>
    <property type="molecule type" value="Genomic_DNA"/>
</dbReference>
<gene>
    <name evidence="2" type="ORF">NSPZN2_10235</name>
</gene>
<feature type="transmembrane region" description="Helical" evidence="1">
    <location>
        <begin position="92"/>
        <end position="113"/>
    </location>
</feature>
<accession>A0ABM8QDE3</accession>
<reference evidence="2 3" key="1">
    <citation type="submission" date="2021-02" db="EMBL/GenBank/DDBJ databases">
        <authorList>
            <person name="Han P."/>
        </authorList>
    </citation>
    <scope>NUCLEOTIDE SEQUENCE [LARGE SCALE GENOMIC DNA]</scope>
    <source>
        <strain evidence="2">Candidatus Nitrospira sp. ZN2</strain>
    </source>
</reference>
<keyword evidence="1" id="KW-0472">Membrane</keyword>
<organism evidence="2 3">
    <name type="scientific">Nitrospira defluvii</name>
    <dbReference type="NCBI Taxonomy" id="330214"/>
    <lineage>
        <taxon>Bacteria</taxon>
        <taxon>Pseudomonadati</taxon>
        <taxon>Nitrospirota</taxon>
        <taxon>Nitrospiria</taxon>
        <taxon>Nitrospirales</taxon>
        <taxon>Nitrospiraceae</taxon>
        <taxon>Nitrospira</taxon>
    </lineage>
</organism>
<proteinExistence type="predicted"/>
<sequence length="314" mass="35258">MKILKSQRFLSGILQAGHKTKTAMLVLGLFFLVAACIPSPVRGQVDLPKSSSRGDGGSGESFTLHLNPDLTKHLIAVTERVENEKWYSSPSFITIFVSIAGIIVTIVIAKNTVKSGLATQRKILIDQERLKRVNAQLNEFYAPLHALDSTGVRLWKKFCETYKRNCDQDKFLTHDEDGIESGPPEEFLECYMRAMRETFGPLNQQRENLVLTKAALVAKDQNGDFPEVLIKLVAHVSEMRSVMGRWQDTEKYKNGKLRSILQKEGSAAFYPQFKFPADLAEFAKEGFDRLRAMQGTLEDTLSSPEQVAEGATRR</sequence>
<name>A0ABM8QDE3_9BACT</name>
<dbReference type="Proteomes" id="UP000675880">
    <property type="component" value="Unassembled WGS sequence"/>
</dbReference>
<keyword evidence="3" id="KW-1185">Reference proteome</keyword>
<keyword evidence="1" id="KW-1133">Transmembrane helix</keyword>
<protein>
    <submittedName>
        <fullName evidence="2">Uncharacterized protein</fullName>
    </submittedName>
</protein>
<evidence type="ECO:0000313" key="3">
    <source>
        <dbReference type="Proteomes" id="UP000675880"/>
    </source>
</evidence>